<protein>
    <submittedName>
        <fullName evidence="1">Uncharacterized protein</fullName>
    </submittedName>
</protein>
<reference evidence="1 2" key="1">
    <citation type="journal article" date="2016" name="Nat. Commun.">
        <title>Thousands of microbial genomes shed light on interconnected biogeochemical processes in an aquifer system.</title>
        <authorList>
            <person name="Anantharaman K."/>
            <person name="Brown C.T."/>
            <person name="Hug L.A."/>
            <person name="Sharon I."/>
            <person name="Castelle C.J."/>
            <person name="Probst A.J."/>
            <person name="Thomas B.C."/>
            <person name="Singh A."/>
            <person name="Wilkins M.J."/>
            <person name="Karaoz U."/>
            <person name="Brodie E.L."/>
            <person name="Williams K.H."/>
            <person name="Hubbard S.S."/>
            <person name="Banfield J.F."/>
        </authorList>
    </citation>
    <scope>NUCLEOTIDE SEQUENCE [LARGE SCALE GENOMIC DNA]</scope>
</reference>
<name>A0A1G1ZU84_9BACT</name>
<sequence length="93" mass="11163">MHIKEIISGAHLFRQGYKLTTVARKLRLPLKAAKQLQRIYWQTEAIIELMESRKITNIYFKEIEEDEAKRERQRIVESLLSRLQKFQIGSQYN</sequence>
<gene>
    <name evidence="1" type="ORF">A3H63_01675</name>
</gene>
<proteinExistence type="predicted"/>
<evidence type="ECO:0000313" key="1">
    <source>
        <dbReference type="EMBL" id="OGY68029.1"/>
    </source>
</evidence>
<dbReference type="Proteomes" id="UP000176284">
    <property type="component" value="Unassembled WGS sequence"/>
</dbReference>
<evidence type="ECO:0000313" key="2">
    <source>
        <dbReference type="Proteomes" id="UP000176284"/>
    </source>
</evidence>
<dbReference type="EMBL" id="MHJM01000010">
    <property type="protein sequence ID" value="OGY68029.1"/>
    <property type="molecule type" value="Genomic_DNA"/>
</dbReference>
<organism evidence="1 2">
    <name type="scientific">Candidatus Harrisonbacteria bacterium RIFCSPLOWO2_02_FULL_45_10c</name>
    <dbReference type="NCBI Taxonomy" id="1798410"/>
    <lineage>
        <taxon>Bacteria</taxon>
        <taxon>Candidatus Harrisoniibacteriota</taxon>
    </lineage>
</organism>
<dbReference type="AlphaFoldDB" id="A0A1G1ZU84"/>
<dbReference type="STRING" id="1798410.A3H63_01675"/>
<accession>A0A1G1ZU84</accession>
<comment type="caution">
    <text evidence="1">The sequence shown here is derived from an EMBL/GenBank/DDBJ whole genome shotgun (WGS) entry which is preliminary data.</text>
</comment>